<evidence type="ECO:0008006" key="4">
    <source>
        <dbReference type="Google" id="ProtNLM"/>
    </source>
</evidence>
<dbReference type="EMBL" id="KB201891">
    <property type="protein sequence ID" value="ESO93548.1"/>
    <property type="molecule type" value="Genomic_DNA"/>
</dbReference>
<dbReference type="Proteomes" id="UP000030746">
    <property type="component" value="Unassembled WGS sequence"/>
</dbReference>
<dbReference type="KEGG" id="lgi:LOTGIDRAFT_161654"/>
<proteinExistence type="predicted"/>
<dbReference type="RefSeq" id="XP_009055748.1">
    <property type="nucleotide sequence ID" value="XM_009057500.1"/>
</dbReference>
<accession>V3ZQ80</accession>
<feature type="signal peptide" evidence="1">
    <location>
        <begin position="1"/>
        <end position="19"/>
    </location>
</feature>
<evidence type="ECO:0000313" key="2">
    <source>
        <dbReference type="EMBL" id="ESO93548.1"/>
    </source>
</evidence>
<evidence type="ECO:0000313" key="3">
    <source>
        <dbReference type="Proteomes" id="UP000030746"/>
    </source>
</evidence>
<dbReference type="CTD" id="20238748"/>
<organism evidence="2 3">
    <name type="scientific">Lottia gigantea</name>
    <name type="common">Giant owl limpet</name>
    <dbReference type="NCBI Taxonomy" id="225164"/>
    <lineage>
        <taxon>Eukaryota</taxon>
        <taxon>Metazoa</taxon>
        <taxon>Spiralia</taxon>
        <taxon>Lophotrochozoa</taxon>
        <taxon>Mollusca</taxon>
        <taxon>Gastropoda</taxon>
        <taxon>Patellogastropoda</taxon>
        <taxon>Lottioidea</taxon>
        <taxon>Lottiidae</taxon>
        <taxon>Lottia</taxon>
    </lineage>
</organism>
<keyword evidence="3" id="KW-1185">Reference proteome</keyword>
<feature type="chain" id="PRO_5004716485" description="SXP/RAL-2 family protein Ani s 5-like cation-binding domain-containing protein" evidence="1">
    <location>
        <begin position="20"/>
        <end position="173"/>
    </location>
</feature>
<dbReference type="GeneID" id="20238748"/>
<reference evidence="2 3" key="1">
    <citation type="journal article" date="2013" name="Nature">
        <title>Insights into bilaterian evolution from three spiralian genomes.</title>
        <authorList>
            <person name="Simakov O."/>
            <person name="Marletaz F."/>
            <person name="Cho S.J."/>
            <person name="Edsinger-Gonzales E."/>
            <person name="Havlak P."/>
            <person name="Hellsten U."/>
            <person name="Kuo D.H."/>
            <person name="Larsson T."/>
            <person name="Lv J."/>
            <person name="Arendt D."/>
            <person name="Savage R."/>
            <person name="Osoegawa K."/>
            <person name="de Jong P."/>
            <person name="Grimwood J."/>
            <person name="Chapman J.A."/>
            <person name="Shapiro H."/>
            <person name="Aerts A."/>
            <person name="Otillar R.P."/>
            <person name="Terry A.Y."/>
            <person name="Boore J.L."/>
            <person name="Grigoriev I.V."/>
            <person name="Lindberg D.R."/>
            <person name="Seaver E.C."/>
            <person name="Weisblat D.A."/>
            <person name="Putnam N.H."/>
            <person name="Rokhsar D.S."/>
        </authorList>
    </citation>
    <scope>NUCLEOTIDE SEQUENCE [LARGE SCALE GENOMIC DNA]</scope>
</reference>
<keyword evidence="1" id="KW-0732">Signal</keyword>
<protein>
    <recommendedName>
        <fullName evidence="4">SXP/RAL-2 family protein Ani s 5-like cation-binding domain-containing protein</fullName>
    </recommendedName>
</protein>
<evidence type="ECO:0000256" key="1">
    <source>
        <dbReference type="SAM" id="SignalP"/>
    </source>
</evidence>
<dbReference type="HOGENOM" id="CLU_106884_0_0_1"/>
<name>V3ZQ80_LOTGI</name>
<sequence length="173" mass="19437">MRAIEVFVLLILVGSLTTAKLERSSKGVRGQRNRPGQLQNGGIISQVPFLSPKERNYINKAGQRIVNFMDVFHGVLFNRGKQSLPAITGSVDDNMKMAMAKARRAYYSSAAQTIQGLKLKTNNTFKELKDSVKLLPIFKVQAARRFRKPMLTTGTTTEMRPQRLSHGHHILDQ</sequence>
<dbReference type="AlphaFoldDB" id="V3ZQ80"/>
<gene>
    <name evidence="2" type="ORF">LOTGIDRAFT_161654</name>
</gene>